<proteinExistence type="predicted"/>
<dbReference type="STRING" id="888268.A0A1E5UTL4"/>
<feature type="compositionally biased region" description="Polar residues" evidence="1">
    <location>
        <begin position="47"/>
        <end position="57"/>
    </location>
</feature>
<dbReference type="EMBL" id="LWDX02063677">
    <property type="protein sequence ID" value="OEL16207.1"/>
    <property type="molecule type" value="Genomic_DNA"/>
</dbReference>
<organism evidence="2 3">
    <name type="scientific">Dichanthelium oligosanthes</name>
    <dbReference type="NCBI Taxonomy" id="888268"/>
    <lineage>
        <taxon>Eukaryota</taxon>
        <taxon>Viridiplantae</taxon>
        <taxon>Streptophyta</taxon>
        <taxon>Embryophyta</taxon>
        <taxon>Tracheophyta</taxon>
        <taxon>Spermatophyta</taxon>
        <taxon>Magnoliopsida</taxon>
        <taxon>Liliopsida</taxon>
        <taxon>Poales</taxon>
        <taxon>Poaceae</taxon>
        <taxon>PACMAD clade</taxon>
        <taxon>Panicoideae</taxon>
        <taxon>Panicodae</taxon>
        <taxon>Paniceae</taxon>
        <taxon>Dichantheliinae</taxon>
        <taxon>Dichanthelium</taxon>
    </lineage>
</organism>
<sequence length="100" mass="11056">MATESLNRTQQIKGNSEDDNRWCGNDLSLRRGLLSEQFSVPLGLQWQSRQASGGQMRQHSERRKDGPSPAVAVPAPTPTDDGDGRRLLNIDLSVEAPEQE</sequence>
<comment type="caution">
    <text evidence="2">The sequence shown here is derived from an EMBL/GenBank/DDBJ whole genome shotgun (WGS) entry which is preliminary data.</text>
</comment>
<evidence type="ECO:0000256" key="1">
    <source>
        <dbReference type="SAM" id="MobiDB-lite"/>
    </source>
</evidence>
<keyword evidence="3" id="KW-1185">Reference proteome</keyword>
<dbReference type="AlphaFoldDB" id="A0A1E5UTL4"/>
<feature type="region of interest" description="Disordered" evidence="1">
    <location>
        <begin position="1"/>
        <end position="23"/>
    </location>
</feature>
<evidence type="ECO:0000313" key="3">
    <source>
        <dbReference type="Proteomes" id="UP000095767"/>
    </source>
</evidence>
<evidence type="ECO:0000313" key="2">
    <source>
        <dbReference type="EMBL" id="OEL16207.1"/>
    </source>
</evidence>
<accession>A0A1E5UTL4</accession>
<feature type="compositionally biased region" description="Polar residues" evidence="1">
    <location>
        <begin position="1"/>
        <end position="14"/>
    </location>
</feature>
<feature type="region of interest" description="Disordered" evidence="1">
    <location>
        <begin position="47"/>
        <end position="86"/>
    </location>
</feature>
<name>A0A1E5UTL4_9POAL</name>
<reference evidence="2 3" key="1">
    <citation type="submission" date="2016-09" db="EMBL/GenBank/DDBJ databases">
        <title>The draft genome of Dichanthelium oligosanthes: A C3 panicoid grass species.</title>
        <authorList>
            <person name="Studer A.J."/>
            <person name="Schnable J.C."/>
            <person name="Brutnell T.P."/>
        </authorList>
    </citation>
    <scope>NUCLEOTIDE SEQUENCE [LARGE SCALE GENOMIC DNA]</scope>
    <source>
        <strain evidence="3">cv. Kellogg 1175</strain>
        <tissue evidence="2">Leaf</tissue>
    </source>
</reference>
<gene>
    <name evidence="2" type="ORF">BAE44_0022773</name>
</gene>
<dbReference type="Proteomes" id="UP000095767">
    <property type="component" value="Unassembled WGS sequence"/>
</dbReference>
<protein>
    <submittedName>
        <fullName evidence="2">Uncharacterized protein</fullName>
    </submittedName>
</protein>